<dbReference type="GO" id="GO:0017110">
    <property type="term" value="F:nucleoside diphosphate phosphatase activity"/>
    <property type="evidence" value="ECO:0007669"/>
    <property type="project" value="TreeGrafter"/>
</dbReference>
<keyword evidence="4" id="KW-0732">Signal</keyword>
<evidence type="ECO:0000313" key="5">
    <source>
        <dbReference type="EMBL" id="ABK26925.1"/>
    </source>
</evidence>
<dbReference type="OMA" id="CKHLAMN"/>
<sequence>MAMAMAMHRRTAMKLFIFLALISLINAAAQETSYKGRRYAVVFDAGSTGSRVHVYCFGDNMELIPINGVGIEFAKKVKPGLSAYADNPEEAANSLKELLQSAVEVVPEAARPVTPVRLGATAGLRQISEVKADKILAAVRKLFSHNTTFKFEEGWVSLLEGNQEGAFMWVR</sequence>
<evidence type="ECO:0000256" key="2">
    <source>
        <dbReference type="ARBA" id="ARBA00022801"/>
    </source>
</evidence>
<dbReference type="PANTHER" id="PTHR11782">
    <property type="entry name" value="ADENOSINE/GUANOSINE DIPHOSPHATASE"/>
    <property type="match status" value="1"/>
</dbReference>
<feature type="signal peptide" evidence="4">
    <location>
        <begin position="1"/>
        <end position="27"/>
    </location>
</feature>
<accession>A9P214</accession>
<dbReference type="GO" id="GO:0016020">
    <property type="term" value="C:membrane"/>
    <property type="evidence" value="ECO:0007669"/>
    <property type="project" value="TreeGrafter"/>
</dbReference>
<evidence type="ECO:0000256" key="1">
    <source>
        <dbReference type="ARBA" id="ARBA00009283"/>
    </source>
</evidence>
<protein>
    <recommendedName>
        <fullName evidence="6">Apyrase</fullName>
    </recommendedName>
</protein>
<feature type="active site" description="Proton acceptor" evidence="3">
    <location>
        <position position="164"/>
    </location>
</feature>
<organism evidence="5">
    <name type="scientific">Picea sitchensis</name>
    <name type="common">Sitka spruce</name>
    <name type="synonym">Pinus sitchensis</name>
    <dbReference type="NCBI Taxonomy" id="3332"/>
    <lineage>
        <taxon>Eukaryota</taxon>
        <taxon>Viridiplantae</taxon>
        <taxon>Streptophyta</taxon>
        <taxon>Embryophyta</taxon>
        <taxon>Tracheophyta</taxon>
        <taxon>Spermatophyta</taxon>
        <taxon>Pinopsida</taxon>
        <taxon>Pinidae</taxon>
        <taxon>Conifers I</taxon>
        <taxon>Pinales</taxon>
        <taxon>Pinaceae</taxon>
        <taxon>Picea</taxon>
    </lineage>
</organism>
<reference evidence="5" key="1">
    <citation type="journal article" date="2008" name="BMC Genomics">
        <title>A conifer genomics resource of 200,000 spruce (Picea spp.) ESTs and 6,464 high-quality, sequence-finished full-length cDNAs for Sitka spruce (Picea sitchensis).</title>
        <authorList>
            <person name="Ralph S.G."/>
            <person name="Chun H.J."/>
            <person name="Kolosova N."/>
            <person name="Cooper D."/>
            <person name="Oddy C."/>
            <person name="Ritland C.E."/>
            <person name="Kirkpatrick R."/>
            <person name="Moore R."/>
            <person name="Barber S."/>
            <person name="Holt R.A."/>
            <person name="Jones S.J."/>
            <person name="Marra M.A."/>
            <person name="Douglas C.J."/>
            <person name="Ritland K."/>
            <person name="Bohlmann J."/>
        </authorList>
    </citation>
    <scope>NUCLEOTIDE SEQUENCE</scope>
    <source>
        <tissue evidence="5">Green portion of the leader tissue</tissue>
    </source>
</reference>
<feature type="chain" id="PRO_5002742022" description="Apyrase" evidence="4">
    <location>
        <begin position="28"/>
        <end position="171"/>
    </location>
</feature>
<evidence type="ECO:0000256" key="3">
    <source>
        <dbReference type="PIRSR" id="PIRSR600407-1"/>
    </source>
</evidence>
<evidence type="ECO:0008006" key="6">
    <source>
        <dbReference type="Google" id="ProtNLM"/>
    </source>
</evidence>
<comment type="similarity">
    <text evidence="1">Belongs to the GDA1/CD39 NTPase family.</text>
</comment>
<keyword evidence="2" id="KW-0378">Hydrolase</keyword>
<dbReference type="InterPro" id="IPR000407">
    <property type="entry name" value="GDA1_CD39_NTPase"/>
</dbReference>
<evidence type="ECO:0000256" key="4">
    <source>
        <dbReference type="SAM" id="SignalP"/>
    </source>
</evidence>
<dbReference type="Gene3D" id="3.30.420.40">
    <property type="match status" value="1"/>
</dbReference>
<dbReference type="Gene3D" id="3.30.420.150">
    <property type="entry name" value="Exopolyphosphatase. Domain 2"/>
    <property type="match status" value="1"/>
</dbReference>
<dbReference type="GO" id="GO:0009134">
    <property type="term" value="P:nucleoside diphosphate catabolic process"/>
    <property type="evidence" value="ECO:0007669"/>
    <property type="project" value="TreeGrafter"/>
</dbReference>
<proteinExistence type="evidence at transcript level"/>
<dbReference type="AlphaFoldDB" id="A9P214"/>
<dbReference type="PANTHER" id="PTHR11782:SF83">
    <property type="entry name" value="GUANOSINE-DIPHOSPHATASE"/>
    <property type="match status" value="1"/>
</dbReference>
<dbReference type="Pfam" id="PF01150">
    <property type="entry name" value="GDA1_CD39"/>
    <property type="match status" value="1"/>
</dbReference>
<dbReference type="EMBL" id="EF087690">
    <property type="protein sequence ID" value="ABK26925.1"/>
    <property type="molecule type" value="mRNA"/>
</dbReference>
<name>A9P214_PICSI</name>